<evidence type="ECO:0000313" key="6">
    <source>
        <dbReference type="Proteomes" id="UP000243688"/>
    </source>
</evidence>
<name>A0A2A6DX04_9BACL</name>
<dbReference type="InterPro" id="IPR001034">
    <property type="entry name" value="DeoR_HTH"/>
</dbReference>
<dbReference type="Pfam" id="PF00455">
    <property type="entry name" value="DeoRC"/>
    <property type="match status" value="1"/>
</dbReference>
<dbReference type="InterPro" id="IPR018356">
    <property type="entry name" value="Tscrpt_reg_HTH_DeoR_CS"/>
</dbReference>
<organism evidence="5 6">
    <name type="scientific">Candidatus Reconcilbacillus cellulovorans</name>
    <dbReference type="NCBI Taxonomy" id="1906605"/>
    <lineage>
        <taxon>Bacteria</taxon>
        <taxon>Bacillati</taxon>
        <taxon>Bacillota</taxon>
        <taxon>Bacilli</taxon>
        <taxon>Bacillales</taxon>
        <taxon>Paenibacillaceae</taxon>
        <taxon>Candidatus Reconcilbacillus</taxon>
    </lineage>
</organism>
<dbReference type="InterPro" id="IPR036388">
    <property type="entry name" value="WH-like_DNA-bd_sf"/>
</dbReference>
<dbReference type="Gene3D" id="1.10.10.10">
    <property type="entry name" value="Winged helix-like DNA-binding domain superfamily/Winged helix DNA-binding domain"/>
    <property type="match status" value="1"/>
</dbReference>
<dbReference type="InterPro" id="IPR014036">
    <property type="entry name" value="DeoR-like_C"/>
</dbReference>
<dbReference type="PRINTS" id="PR00037">
    <property type="entry name" value="HTHLACR"/>
</dbReference>
<dbReference type="EMBL" id="MOXJ01000050">
    <property type="protein sequence ID" value="PDO09265.1"/>
    <property type="molecule type" value="Genomic_DNA"/>
</dbReference>
<keyword evidence="3" id="KW-0804">Transcription</keyword>
<dbReference type="SMART" id="SM01134">
    <property type="entry name" value="DeoRC"/>
    <property type="match status" value="1"/>
</dbReference>
<keyword evidence="2" id="KW-0238">DNA-binding</keyword>
<evidence type="ECO:0000313" key="5">
    <source>
        <dbReference type="EMBL" id="PDO09265.1"/>
    </source>
</evidence>
<dbReference type="CDD" id="cd00090">
    <property type="entry name" value="HTH_ARSR"/>
    <property type="match status" value="1"/>
</dbReference>
<dbReference type="SUPFAM" id="SSF46785">
    <property type="entry name" value="Winged helix' DNA-binding domain"/>
    <property type="match status" value="1"/>
</dbReference>
<evidence type="ECO:0000256" key="1">
    <source>
        <dbReference type="ARBA" id="ARBA00023015"/>
    </source>
</evidence>
<evidence type="ECO:0000256" key="3">
    <source>
        <dbReference type="ARBA" id="ARBA00023163"/>
    </source>
</evidence>
<dbReference type="Gene3D" id="3.40.50.1360">
    <property type="match status" value="1"/>
</dbReference>
<dbReference type="Proteomes" id="UP000243688">
    <property type="component" value="Unassembled WGS sequence"/>
</dbReference>
<comment type="caution">
    <text evidence="5">The sequence shown here is derived from an EMBL/GenBank/DDBJ whole genome shotgun (WGS) entry which is preliminary data.</text>
</comment>
<dbReference type="PROSITE" id="PS00894">
    <property type="entry name" value="HTH_DEOR_1"/>
    <property type="match status" value="1"/>
</dbReference>
<dbReference type="GO" id="GO:0003700">
    <property type="term" value="F:DNA-binding transcription factor activity"/>
    <property type="evidence" value="ECO:0007669"/>
    <property type="project" value="InterPro"/>
</dbReference>
<accession>A0A2A6DX04</accession>
<protein>
    <recommendedName>
        <fullName evidence="4">HTH deoR-type domain-containing protein</fullName>
    </recommendedName>
</protein>
<dbReference type="PROSITE" id="PS51000">
    <property type="entry name" value="HTH_DEOR_2"/>
    <property type="match status" value="1"/>
</dbReference>
<reference evidence="5 6" key="1">
    <citation type="submission" date="2016-12" db="EMBL/GenBank/DDBJ databases">
        <title>Candidatus Reconcilibacillus cellulovorans genome.</title>
        <authorList>
            <person name="Kolinko S."/>
            <person name="Wu Y.-W."/>
            <person name="Tachea F."/>
            <person name="Denzel E."/>
            <person name="Hiras J."/>
            <person name="Baecker N."/>
            <person name="Chan L.J."/>
            <person name="Eichorst S.A."/>
            <person name="Frey D."/>
            <person name="Adams P.D."/>
            <person name="Pray T."/>
            <person name="Tanjore D."/>
            <person name="Petzold C.J."/>
            <person name="Gladden J.M."/>
            <person name="Simmons B.A."/>
            <person name="Singer S.W."/>
        </authorList>
    </citation>
    <scope>NUCLEOTIDE SEQUENCE [LARGE SCALE GENOMIC DNA]</scope>
    <source>
        <strain evidence="5">JTherm</strain>
    </source>
</reference>
<dbReference type="GO" id="GO:0003677">
    <property type="term" value="F:DNA binding"/>
    <property type="evidence" value="ECO:0007669"/>
    <property type="project" value="UniProtKB-KW"/>
</dbReference>
<evidence type="ECO:0000259" key="4">
    <source>
        <dbReference type="PROSITE" id="PS51000"/>
    </source>
</evidence>
<feature type="domain" description="HTH deoR-type" evidence="4">
    <location>
        <begin position="3"/>
        <end position="58"/>
    </location>
</feature>
<dbReference type="InterPro" id="IPR037171">
    <property type="entry name" value="NagB/RpiA_transferase-like"/>
</dbReference>
<sequence length="257" mass="28333">MFAEERYRRIMDLLRQNGRVTVAELSESLQVSPVTIRRDLEKLEEREWLLRTHGGAVLPPEGGSDEFREKSVLEKQEQFVEEKRRIARAAAELVHNGETVALTPGSTNLFLAECLGGKKDVTLVTNALNIALAAARFPELDVVVIGGKLRRKSLAVTGPIAEADLRELRVDKLFLGVDGLDPDAGLTTPNLSEAGVNRCMIDIAREVVVVADRSKFGKVTLSCIAPVERADLIISDRGLSQEMARRIEEKGVRLVLV</sequence>
<dbReference type="InterPro" id="IPR036390">
    <property type="entry name" value="WH_DNA-bd_sf"/>
</dbReference>
<dbReference type="InterPro" id="IPR050313">
    <property type="entry name" value="Carb_Metab_HTH_regulators"/>
</dbReference>
<dbReference type="Pfam" id="PF08220">
    <property type="entry name" value="HTH_DeoR"/>
    <property type="match status" value="1"/>
</dbReference>
<gene>
    <name evidence="5" type="ORF">BLM47_13485</name>
</gene>
<dbReference type="AlphaFoldDB" id="A0A2A6DX04"/>
<proteinExistence type="predicted"/>
<dbReference type="SUPFAM" id="SSF100950">
    <property type="entry name" value="NagB/RpiA/CoA transferase-like"/>
    <property type="match status" value="1"/>
</dbReference>
<dbReference type="InterPro" id="IPR011991">
    <property type="entry name" value="ArsR-like_HTH"/>
</dbReference>
<dbReference type="PANTHER" id="PTHR30363">
    <property type="entry name" value="HTH-TYPE TRANSCRIPTIONAL REGULATOR SRLR-RELATED"/>
    <property type="match status" value="1"/>
</dbReference>
<keyword evidence="1" id="KW-0805">Transcription regulation</keyword>
<dbReference type="PANTHER" id="PTHR30363:SF44">
    <property type="entry name" value="AGA OPERON TRANSCRIPTIONAL REPRESSOR-RELATED"/>
    <property type="match status" value="1"/>
</dbReference>
<evidence type="ECO:0000256" key="2">
    <source>
        <dbReference type="ARBA" id="ARBA00023125"/>
    </source>
</evidence>
<dbReference type="SMART" id="SM00420">
    <property type="entry name" value="HTH_DEOR"/>
    <property type="match status" value="1"/>
</dbReference>